<accession>A0ACA9SET6</accession>
<name>A0ACA9SET6_9GLOM</name>
<dbReference type="Proteomes" id="UP000789920">
    <property type="component" value="Unassembled WGS sequence"/>
</dbReference>
<keyword evidence="2" id="KW-1185">Reference proteome</keyword>
<sequence>SKRLRRIFLTFVTKDNNIVTYFETLHLPVAAHIQILIMQYQ</sequence>
<protein>
    <submittedName>
        <fullName evidence="1">14997_t:CDS:1</fullName>
    </submittedName>
</protein>
<evidence type="ECO:0000313" key="2">
    <source>
        <dbReference type="Proteomes" id="UP000789920"/>
    </source>
</evidence>
<proteinExistence type="predicted"/>
<comment type="caution">
    <text evidence="1">The sequence shown here is derived from an EMBL/GenBank/DDBJ whole genome shotgun (WGS) entry which is preliminary data.</text>
</comment>
<reference evidence="1" key="1">
    <citation type="submission" date="2021-06" db="EMBL/GenBank/DDBJ databases">
        <authorList>
            <person name="Kallberg Y."/>
            <person name="Tangrot J."/>
            <person name="Rosling A."/>
        </authorList>
    </citation>
    <scope>NUCLEOTIDE SEQUENCE</scope>
    <source>
        <strain evidence="1">MA461A</strain>
    </source>
</reference>
<evidence type="ECO:0000313" key="1">
    <source>
        <dbReference type="EMBL" id="CAG8835988.1"/>
    </source>
</evidence>
<gene>
    <name evidence="1" type="ORF">RPERSI_LOCUS29760</name>
</gene>
<organism evidence="1 2">
    <name type="scientific">Racocetra persica</name>
    <dbReference type="NCBI Taxonomy" id="160502"/>
    <lineage>
        <taxon>Eukaryota</taxon>
        <taxon>Fungi</taxon>
        <taxon>Fungi incertae sedis</taxon>
        <taxon>Mucoromycota</taxon>
        <taxon>Glomeromycotina</taxon>
        <taxon>Glomeromycetes</taxon>
        <taxon>Diversisporales</taxon>
        <taxon>Gigasporaceae</taxon>
        <taxon>Racocetra</taxon>
    </lineage>
</organism>
<feature type="non-terminal residue" evidence="1">
    <location>
        <position position="41"/>
    </location>
</feature>
<dbReference type="EMBL" id="CAJVQC010113351">
    <property type="protein sequence ID" value="CAG8835988.1"/>
    <property type="molecule type" value="Genomic_DNA"/>
</dbReference>
<feature type="non-terminal residue" evidence="1">
    <location>
        <position position="1"/>
    </location>
</feature>